<sequence>ALTLAKKLKAQAKMDDNPEPVEMAHRMLNGSDKEKRDAALRCGLDEALIDIFTRSLLSTVTPPTPECLQVFGGEITTALKATMDGVPEKGLLWCCNDKLVYALASLVDGDLAPSDAAVFMLGELSVRGNADLVLPHIPSFAKRMLNTTPWAMARMCYLIGSLNHEDCIVNSGEPLIKDLLRGTDNFNARGVNAANSTQEYLGRPDRLD</sequence>
<proteinExistence type="predicted"/>
<gene>
    <name evidence="1" type="ORF">KIPB_010461</name>
</gene>
<dbReference type="AlphaFoldDB" id="A0A9K3D5R4"/>
<comment type="caution">
    <text evidence="1">The sequence shown here is derived from an EMBL/GenBank/DDBJ whole genome shotgun (WGS) entry which is preliminary data.</text>
</comment>
<organism evidence="1 2">
    <name type="scientific">Kipferlia bialata</name>
    <dbReference type="NCBI Taxonomy" id="797122"/>
    <lineage>
        <taxon>Eukaryota</taxon>
        <taxon>Metamonada</taxon>
        <taxon>Carpediemonas-like organisms</taxon>
        <taxon>Kipferlia</taxon>
    </lineage>
</organism>
<name>A0A9K3D5R4_9EUKA</name>
<reference evidence="1 2" key="1">
    <citation type="journal article" date="2018" name="PLoS ONE">
        <title>The draft genome of Kipferlia bialata reveals reductive genome evolution in fornicate parasites.</title>
        <authorList>
            <person name="Tanifuji G."/>
            <person name="Takabayashi S."/>
            <person name="Kume K."/>
            <person name="Takagi M."/>
            <person name="Nakayama T."/>
            <person name="Kamikawa R."/>
            <person name="Inagaki Y."/>
            <person name="Hashimoto T."/>
        </authorList>
    </citation>
    <scope>NUCLEOTIDE SEQUENCE [LARGE SCALE GENOMIC DNA]</scope>
    <source>
        <strain evidence="1">NY0173</strain>
    </source>
</reference>
<dbReference type="Proteomes" id="UP000265618">
    <property type="component" value="Unassembled WGS sequence"/>
</dbReference>
<keyword evidence="2" id="KW-1185">Reference proteome</keyword>
<feature type="non-terminal residue" evidence="1">
    <location>
        <position position="1"/>
    </location>
</feature>
<accession>A0A9K3D5R4</accession>
<evidence type="ECO:0000313" key="2">
    <source>
        <dbReference type="Proteomes" id="UP000265618"/>
    </source>
</evidence>
<protein>
    <submittedName>
        <fullName evidence="1">Uncharacterized protein</fullName>
    </submittedName>
</protein>
<evidence type="ECO:0000313" key="1">
    <source>
        <dbReference type="EMBL" id="GIQ88255.1"/>
    </source>
</evidence>
<dbReference type="EMBL" id="BDIP01003898">
    <property type="protein sequence ID" value="GIQ88255.1"/>
    <property type="molecule type" value="Genomic_DNA"/>
</dbReference>